<feature type="region of interest" description="Disordered" evidence="1">
    <location>
        <begin position="57"/>
        <end position="169"/>
    </location>
</feature>
<dbReference type="EMBL" id="PDLM01000012">
    <property type="protein sequence ID" value="RDW64828.1"/>
    <property type="molecule type" value="Genomic_DNA"/>
</dbReference>
<dbReference type="Proteomes" id="UP000256645">
    <property type="component" value="Unassembled WGS sequence"/>
</dbReference>
<dbReference type="OrthoDB" id="3559294at2759"/>
<dbReference type="AlphaFoldDB" id="A0A3D8QT25"/>
<comment type="caution">
    <text evidence="2">The sequence shown here is derived from an EMBL/GenBank/DDBJ whole genome shotgun (WGS) entry which is preliminary data.</text>
</comment>
<evidence type="ECO:0000256" key="1">
    <source>
        <dbReference type="SAM" id="MobiDB-lite"/>
    </source>
</evidence>
<protein>
    <submittedName>
        <fullName evidence="2">Uncharacterized protein</fullName>
    </submittedName>
</protein>
<proteinExistence type="predicted"/>
<evidence type="ECO:0000313" key="3">
    <source>
        <dbReference type="Proteomes" id="UP000256645"/>
    </source>
</evidence>
<organism evidence="2 3">
    <name type="scientific">Coleophoma cylindrospora</name>
    <dbReference type="NCBI Taxonomy" id="1849047"/>
    <lineage>
        <taxon>Eukaryota</taxon>
        <taxon>Fungi</taxon>
        <taxon>Dikarya</taxon>
        <taxon>Ascomycota</taxon>
        <taxon>Pezizomycotina</taxon>
        <taxon>Leotiomycetes</taxon>
        <taxon>Helotiales</taxon>
        <taxon>Dermateaceae</taxon>
        <taxon>Coleophoma</taxon>
    </lineage>
</organism>
<feature type="compositionally biased region" description="Basic and acidic residues" evidence="1">
    <location>
        <begin position="57"/>
        <end position="129"/>
    </location>
</feature>
<sequence length="169" mass="20503">MVKNPLPWAPSKAHPEHRQKRLELERGHPAFNNKDGYYKAGLLALMAGIALFPWEKKHQEHDDKIRKEERQNQDDRRRRSYDDRGRDDYRRDDRRRSVDDRQREDYAYEDRRRRSRYADEHTYYDDNRDRRHSSVYGGSDQGRSRRDARGQRSAPSAPRHANDVTYEYI</sequence>
<evidence type="ECO:0000313" key="2">
    <source>
        <dbReference type="EMBL" id="RDW64828.1"/>
    </source>
</evidence>
<gene>
    <name evidence="2" type="ORF">BP6252_10479</name>
</gene>
<feature type="compositionally biased region" description="Basic and acidic residues" evidence="1">
    <location>
        <begin position="13"/>
        <end position="28"/>
    </location>
</feature>
<reference evidence="2 3" key="1">
    <citation type="journal article" date="2018" name="IMA Fungus">
        <title>IMA Genome-F 9: Draft genome sequence of Annulohypoxylon stygium, Aspergillus mulundensis, Berkeleyomyces basicola (syn. Thielaviopsis basicola), Ceratocystis smalleyi, two Cercospora beticola strains, Coleophoma cylindrospora, Fusarium fracticaudum, Phialophora cf. hyalina, and Morchella septimelata.</title>
        <authorList>
            <person name="Wingfield B.D."/>
            <person name="Bills G.F."/>
            <person name="Dong Y."/>
            <person name="Huang W."/>
            <person name="Nel W.J."/>
            <person name="Swalarsk-Parry B.S."/>
            <person name="Vaghefi N."/>
            <person name="Wilken P.M."/>
            <person name="An Z."/>
            <person name="de Beer Z.W."/>
            <person name="De Vos L."/>
            <person name="Chen L."/>
            <person name="Duong T.A."/>
            <person name="Gao Y."/>
            <person name="Hammerbacher A."/>
            <person name="Kikkert J.R."/>
            <person name="Li Y."/>
            <person name="Li H."/>
            <person name="Li K."/>
            <person name="Li Q."/>
            <person name="Liu X."/>
            <person name="Ma X."/>
            <person name="Naidoo K."/>
            <person name="Pethybridge S.J."/>
            <person name="Sun J."/>
            <person name="Steenkamp E.T."/>
            <person name="van der Nest M.A."/>
            <person name="van Wyk S."/>
            <person name="Wingfield M.J."/>
            <person name="Xiong C."/>
            <person name="Yue Q."/>
            <person name="Zhang X."/>
        </authorList>
    </citation>
    <scope>NUCLEOTIDE SEQUENCE [LARGE SCALE GENOMIC DNA]</scope>
    <source>
        <strain evidence="2 3">BP6252</strain>
    </source>
</reference>
<feature type="region of interest" description="Disordered" evidence="1">
    <location>
        <begin position="1"/>
        <end position="31"/>
    </location>
</feature>
<name>A0A3D8QT25_9HELO</name>
<keyword evidence="3" id="KW-1185">Reference proteome</keyword>
<accession>A0A3D8QT25</accession>